<dbReference type="AlphaFoldDB" id="A0A5Q3QBS0"/>
<dbReference type="RefSeq" id="WP_154077886.1">
    <property type="nucleotide sequence ID" value="NZ_CP045929.1"/>
</dbReference>
<dbReference type="EMBL" id="CP045929">
    <property type="protein sequence ID" value="QGK71310.1"/>
    <property type="molecule type" value="Genomic_DNA"/>
</dbReference>
<evidence type="ECO:0008006" key="3">
    <source>
        <dbReference type="Google" id="ProtNLM"/>
    </source>
</evidence>
<protein>
    <recommendedName>
        <fullName evidence="3">ESX-1 secretion-associated protein</fullName>
    </recommendedName>
</protein>
<reference evidence="2" key="1">
    <citation type="submission" date="2019-11" db="EMBL/GenBank/DDBJ databases">
        <title>The complete genome sequence of Saccharopolyspora sp. E2A.</title>
        <authorList>
            <person name="Zhang G."/>
        </authorList>
    </citation>
    <scope>NUCLEOTIDE SEQUENCE [LARGE SCALE GENOMIC DNA]</scope>
    <source>
        <strain evidence="2">E2A</strain>
    </source>
</reference>
<dbReference type="Pfam" id="PF10824">
    <property type="entry name" value="T7SS_ESX_EspC"/>
    <property type="match status" value="1"/>
</dbReference>
<evidence type="ECO:0000313" key="2">
    <source>
        <dbReference type="Proteomes" id="UP000371041"/>
    </source>
</evidence>
<gene>
    <name evidence="1" type="ORF">GIY23_18875</name>
</gene>
<name>A0A5Q3QBS0_9PSEU</name>
<dbReference type="Proteomes" id="UP000371041">
    <property type="component" value="Chromosome"/>
</dbReference>
<dbReference type="GO" id="GO:0009306">
    <property type="term" value="P:protein secretion"/>
    <property type="evidence" value="ECO:0007669"/>
    <property type="project" value="InterPro"/>
</dbReference>
<evidence type="ECO:0000313" key="1">
    <source>
        <dbReference type="EMBL" id="QGK71310.1"/>
    </source>
</evidence>
<organism evidence="1 2">
    <name type="scientific">Allosaccharopolyspora coralli</name>
    <dbReference type="NCBI Taxonomy" id="2665642"/>
    <lineage>
        <taxon>Bacteria</taxon>
        <taxon>Bacillati</taxon>
        <taxon>Actinomycetota</taxon>
        <taxon>Actinomycetes</taxon>
        <taxon>Pseudonocardiales</taxon>
        <taxon>Pseudonocardiaceae</taxon>
        <taxon>Allosaccharopolyspora</taxon>
    </lineage>
</organism>
<keyword evidence="2" id="KW-1185">Reference proteome</keyword>
<dbReference type="InterPro" id="IPR022536">
    <property type="entry name" value="EspC"/>
</dbReference>
<accession>A0A5Q3QBS0</accession>
<sequence length="108" mass="11025">MPDGIGVHTDEMRSHAGRLDGVADRINTAADAAAQASMDGEAYGILCSPILVPLIGTVESAGQAAIVAANTAVSATAQGITDMADGYDELEKILGETFAAIERELGNH</sequence>
<dbReference type="KEGG" id="sace:GIY23_18875"/>
<proteinExistence type="predicted"/>